<keyword evidence="1" id="KW-0812">Transmembrane</keyword>
<keyword evidence="1" id="KW-0472">Membrane</keyword>
<feature type="domain" description="Chemotaxis methyl-accepting receptor HlyB-like 4HB MCP" evidence="2">
    <location>
        <begin position="51"/>
        <end position="169"/>
    </location>
</feature>
<protein>
    <recommendedName>
        <fullName evidence="2">Chemotaxis methyl-accepting receptor HlyB-like 4HB MCP domain-containing protein</fullName>
    </recommendedName>
</protein>
<evidence type="ECO:0000313" key="4">
    <source>
        <dbReference type="Proteomes" id="UP000095185"/>
    </source>
</evidence>
<sequence>MMKADEKEAGKSIGLAWAASLVATALITLLASFWFQSAAIMGGGAAGSQKLALLAEMRVSLARSAEKEKSAVLSESDEESANFAEQSKAAASEIGSDLKKLEKLVASSGSEKEKKLVANFGKSWAELQQIDGRLLESAMQNTNVKALDLSGTIGSELQQKIDGNLAKLTAKVKPEWRKAQMEKIATDAKLAIRNIAILQMRHVNATADGDKKRLEASMQAEQAKVGAALKSLDKMTGKKSRVFIREATTDFGEFMRVNSEIVRLSTLNTNRSTAALSLGDKRKTEAECDRALEALQKLAAAKP</sequence>
<evidence type="ECO:0000313" key="3">
    <source>
        <dbReference type="EMBL" id="AOS83331.1"/>
    </source>
</evidence>
<keyword evidence="4" id="KW-1185">Reference proteome</keyword>
<dbReference type="KEGG" id="clz:BIU88_03725"/>
<evidence type="ECO:0000256" key="1">
    <source>
        <dbReference type="SAM" id="Phobius"/>
    </source>
</evidence>
<dbReference type="OrthoDB" id="597365at2"/>
<dbReference type="Proteomes" id="UP000095185">
    <property type="component" value="Chromosome"/>
</dbReference>
<keyword evidence="1" id="KW-1133">Transmembrane helix</keyword>
<dbReference type="STRING" id="274537.BIU88_03725"/>
<dbReference type="Pfam" id="PF12729">
    <property type="entry name" value="4HB_MCP_1"/>
    <property type="match status" value="1"/>
</dbReference>
<dbReference type="RefSeq" id="WP_069809053.1">
    <property type="nucleotide sequence ID" value="NZ_CP017305.1"/>
</dbReference>
<proteinExistence type="predicted"/>
<dbReference type="InterPro" id="IPR024478">
    <property type="entry name" value="HlyB_4HB_MCP"/>
</dbReference>
<feature type="transmembrane region" description="Helical" evidence="1">
    <location>
        <begin position="12"/>
        <end position="35"/>
    </location>
</feature>
<dbReference type="AlphaFoldDB" id="A0A1D8CYY3"/>
<dbReference type="EMBL" id="CP017305">
    <property type="protein sequence ID" value="AOS83331.1"/>
    <property type="molecule type" value="Genomic_DNA"/>
</dbReference>
<name>A0A1D8CYY3_CHLLM</name>
<organism evidence="3 4">
    <name type="scientific">Chlorobaculum limnaeum</name>
    <dbReference type="NCBI Taxonomy" id="274537"/>
    <lineage>
        <taxon>Bacteria</taxon>
        <taxon>Pseudomonadati</taxon>
        <taxon>Chlorobiota</taxon>
        <taxon>Chlorobiia</taxon>
        <taxon>Chlorobiales</taxon>
        <taxon>Chlorobiaceae</taxon>
        <taxon>Chlorobaculum</taxon>
    </lineage>
</organism>
<gene>
    <name evidence="3" type="ORF">BIU88_03725</name>
</gene>
<reference evidence="3" key="1">
    <citation type="submission" date="2016-09" db="EMBL/GenBank/DDBJ databases">
        <title>Genome sequence of Chlorobaculum limnaeum.</title>
        <authorList>
            <person name="Liu Z."/>
            <person name="Tank M."/>
            <person name="Bryant D.A."/>
        </authorList>
    </citation>
    <scope>NUCLEOTIDE SEQUENCE [LARGE SCALE GENOMIC DNA]</scope>
    <source>
        <strain evidence="3">DSM 1677</strain>
    </source>
</reference>
<evidence type="ECO:0000259" key="2">
    <source>
        <dbReference type="Pfam" id="PF12729"/>
    </source>
</evidence>
<accession>A0A1D8CYY3</accession>